<dbReference type="Gene3D" id="3.40.190.10">
    <property type="entry name" value="Periplasmic binding protein-like II"/>
    <property type="match status" value="1"/>
</dbReference>
<dbReference type="PANTHER" id="PTHR43649:SF31">
    <property type="entry name" value="SN-GLYCEROL-3-PHOSPHATE-BINDING PERIPLASMIC PROTEIN UGPB"/>
    <property type="match status" value="1"/>
</dbReference>
<dbReference type="RefSeq" id="WP_138186737.1">
    <property type="nucleotide sequence ID" value="NZ_LS992241.1"/>
</dbReference>
<reference evidence="7" key="1">
    <citation type="submission" date="2018-08" db="EMBL/GenBank/DDBJ databases">
        <authorList>
            <person name="Chevrot R."/>
        </authorList>
    </citation>
    <scope>NUCLEOTIDE SEQUENCE [LARGE SCALE GENOMIC DNA]</scope>
</reference>
<proteinExistence type="inferred from homology"/>
<evidence type="ECO:0000256" key="5">
    <source>
        <dbReference type="SAM" id="SignalP"/>
    </source>
</evidence>
<dbReference type="SUPFAM" id="SSF53850">
    <property type="entry name" value="Periplasmic binding protein-like II"/>
    <property type="match status" value="1"/>
</dbReference>
<protein>
    <submittedName>
        <fullName evidence="6">Putative ABC-type sugar transporter</fullName>
    </submittedName>
</protein>
<sequence>MGKNKIAILCIILSMLLVSACQSNVEKPITITVEYPSPTEFYKRYGHAFEQKSSFISIQVIPEADQSSPADLRYMDNLSAYKKLSDSGDLLNLEPFIKQNPDAWKNISPIMFDSLKIKSGGQLYGLAPTFSSYAIYYNKDLFAKYKIPLPKNQSTWKDIFDLATRFPLQTDDGEPLYGFKPNYYENVGISLIMRWGQTEGLRFIDPETLQIQMNTPAWKTIWSRTIDALRSGRIYKQTQQTEGTMSLDPIYTGNAAMVLQSQVAAYNFDINRNFEGGKAINWDMVTVPVDPRKPEFSDYYRIEEIYGISAASERQEAAWELLKWMMQGGAVTSTEINHGLPARTELIAAVKGHDLSPLTMLKATPSNHNPYDSVHYDIINAFKSVGNQIVEDVIANKITIEEALIQIDEKGQQAVDAAAIEVSKSEENNGSE</sequence>
<keyword evidence="4 5" id="KW-0732">Signal</keyword>
<accession>A0A383RDP4</accession>
<dbReference type="AlphaFoldDB" id="A0A383RDP4"/>
<evidence type="ECO:0000313" key="6">
    <source>
        <dbReference type="EMBL" id="SYX84963.1"/>
    </source>
</evidence>
<evidence type="ECO:0000256" key="3">
    <source>
        <dbReference type="ARBA" id="ARBA00022448"/>
    </source>
</evidence>
<dbReference type="InterPro" id="IPR006059">
    <property type="entry name" value="SBP"/>
</dbReference>
<evidence type="ECO:0000256" key="2">
    <source>
        <dbReference type="ARBA" id="ARBA00008520"/>
    </source>
</evidence>
<dbReference type="Pfam" id="PF01547">
    <property type="entry name" value="SBP_bac_1"/>
    <property type="match status" value="1"/>
</dbReference>
<comment type="similarity">
    <text evidence="2">Belongs to the bacterial solute-binding protein 1 family.</text>
</comment>
<dbReference type="InterPro" id="IPR050490">
    <property type="entry name" value="Bact_solute-bd_prot1"/>
</dbReference>
<dbReference type="PROSITE" id="PS51257">
    <property type="entry name" value="PROKAR_LIPOPROTEIN"/>
    <property type="match status" value="1"/>
</dbReference>
<comment type="subcellular location">
    <subcellularLocation>
        <location evidence="1">Cell envelope</location>
    </subcellularLocation>
</comment>
<gene>
    <name evidence="6" type="ORF">PBLR_13385</name>
</gene>
<evidence type="ECO:0000313" key="7">
    <source>
        <dbReference type="Proteomes" id="UP000304148"/>
    </source>
</evidence>
<dbReference type="Proteomes" id="UP000304148">
    <property type="component" value="Chromosome"/>
</dbReference>
<feature type="signal peptide" evidence="5">
    <location>
        <begin position="1"/>
        <end position="20"/>
    </location>
</feature>
<dbReference type="EMBL" id="LS992241">
    <property type="protein sequence ID" value="SYX84963.1"/>
    <property type="molecule type" value="Genomic_DNA"/>
</dbReference>
<dbReference type="PANTHER" id="PTHR43649">
    <property type="entry name" value="ARABINOSE-BINDING PROTEIN-RELATED"/>
    <property type="match status" value="1"/>
</dbReference>
<name>A0A383RDP4_PAEAL</name>
<organism evidence="6 7">
    <name type="scientific">Paenibacillus alvei</name>
    <name type="common">Bacillus alvei</name>
    <dbReference type="NCBI Taxonomy" id="44250"/>
    <lineage>
        <taxon>Bacteria</taxon>
        <taxon>Bacillati</taxon>
        <taxon>Bacillota</taxon>
        <taxon>Bacilli</taxon>
        <taxon>Bacillales</taxon>
        <taxon>Paenibacillaceae</taxon>
        <taxon>Paenibacillus</taxon>
    </lineage>
</organism>
<dbReference type="GO" id="GO:0030313">
    <property type="term" value="C:cell envelope"/>
    <property type="evidence" value="ECO:0007669"/>
    <property type="project" value="UniProtKB-SubCell"/>
</dbReference>
<evidence type="ECO:0000256" key="4">
    <source>
        <dbReference type="ARBA" id="ARBA00022729"/>
    </source>
</evidence>
<keyword evidence="3" id="KW-0813">Transport</keyword>
<keyword evidence="6" id="KW-0762">Sugar transport</keyword>
<evidence type="ECO:0000256" key="1">
    <source>
        <dbReference type="ARBA" id="ARBA00004196"/>
    </source>
</evidence>
<feature type="chain" id="PRO_5038552566" evidence="5">
    <location>
        <begin position="21"/>
        <end position="432"/>
    </location>
</feature>